<feature type="region of interest" description="Disordered" evidence="1">
    <location>
        <begin position="59"/>
        <end position="84"/>
    </location>
</feature>
<name>A0A498GXT2_9EURY</name>
<organism evidence="2 3">
    <name type="scientific">Methanoculleus taiwanensis</name>
    <dbReference type="NCBI Taxonomy" id="1550565"/>
    <lineage>
        <taxon>Archaea</taxon>
        <taxon>Methanobacteriati</taxon>
        <taxon>Methanobacteriota</taxon>
        <taxon>Stenosarchaea group</taxon>
        <taxon>Methanomicrobia</taxon>
        <taxon>Methanomicrobiales</taxon>
        <taxon>Methanomicrobiaceae</taxon>
        <taxon>Methanoculleus</taxon>
    </lineage>
</organism>
<evidence type="ECO:0000313" key="2">
    <source>
        <dbReference type="EMBL" id="RXE55412.1"/>
    </source>
</evidence>
<evidence type="ECO:0000313" key="3">
    <source>
        <dbReference type="Proteomes" id="UP000290932"/>
    </source>
</evidence>
<dbReference type="OrthoDB" id="106341at2157"/>
<accession>A0A498GXT2</accession>
<comment type="caution">
    <text evidence="2">The sequence shown here is derived from an EMBL/GenBank/DDBJ whole genome shotgun (WGS) entry which is preliminary data.</text>
</comment>
<reference evidence="2 3" key="1">
    <citation type="journal article" date="2015" name="Int. J. Syst. Evol. Microbiol.">
        <title>Methanoculleus taiwanensis sp. nov., a methanogen isolated from deep marine sediment at the deformation front area near Taiwan.</title>
        <authorList>
            <person name="Weng C.Y."/>
            <person name="Chen S.C."/>
            <person name="Lai M.C."/>
            <person name="Wu S.Y."/>
            <person name="Lin S."/>
            <person name="Yang T.F."/>
            <person name="Chen P.C."/>
        </authorList>
    </citation>
    <scope>NUCLEOTIDE SEQUENCE [LARGE SCALE GENOMIC DNA]</scope>
    <source>
        <strain evidence="2 3">CYW4</strain>
    </source>
</reference>
<protein>
    <submittedName>
        <fullName evidence="2">Uncharacterized protein</fullName>
    </submittedName>
</protein>
<gene>
    <name evidence="2" type="ORF">ABH15_11755</name>
</gene>
<keyword evidence="3" id="KW-1185">Reference proteome</keyword>
<dbReference type="Proteomes" id="UP000290932">
    <property type="component" value="Unassembled WGS sequence"/>
</dbReference>
<dbReference type="PROSITE" id="PS51257">
    <property type="entry name" value="PROKAR_LIPOPROTEIN"/>
    <property type="match status" value="1"/>
</dbReference>
<dbReference type="EMBL" id="LHQS01000003">
    <property type="protein sequence ID" value="RXE55412.1"/>
    <property type="molecule type" value="Genomic_DNA"/>
</dbReference>
<evidence type="ECO:0000256" key="1">
    <source>
        <dbReference type="SAM" id="MobiDB-lite"/>
    </source>
</evidence>
<dbReference type="AlphaFoldDB" id="A0A498GXT2"/>
<proteinExistence type="predicted"/>
<sequence length="214" mass="22695">MERVISGVFFVAILILALASAGCADLPPEESSFWSAASSSGSGSSGTSSVTPTHTYVTQATPYPTTAGGSGLAQPTYRAPPEAGQGNSTYLEIYNATARYNYTTDAFVYNLSSPPLVIAFAVTPDMVTRTKTVTSQYGSQKEETVTVTNINNQAWFTVTVRDQGSGAIVLQDGFAKTYSTEARKEVTVRTAGVYLIEMTGNLVKVDVRMRAGSP</sequence>
<dbReference type="RefSeq" id="WP_128694594.1">
    <property type="nucleotide sequence ID" value="NZ_LHQS01000003.1"/>
</dbReference>